<dbReference type="GO" id="GO:0006631">
    <property type="term" value="P:fatty acid metabolic process"/>
    <property type="evidence" value="ECO:0007669"/>
    <property type="project" value="TreeGrafter"/>
</dbReference>
<gene>
    <name evidence="3" type="ORF">dnl_24110</name>
</gene>
<evidence type="ECO:0000313" key="4">
    <source>
        <dbReference type="Proteomes" id="UP000663720"/>
    </source>
</evidence>
<evidence type="ECO:0000259" key="2">
    <source>
        <dbReference type="Pfam" id="PF00501"/>
    </source>
</evidence>
<dbReference type="RefSeq" id="WP_207691797.1">
    <property type="nucleotide sequence ID" value="NZ_CP061799.1"/>
</dbReference>
<name>A0A975B7L1_9BACT</name>
<dbReference type="InterPro" id="IPR045851">
    <property type="entry name" value="AMP-bd_C_sf"/>
</dbReference>
<dbReference type="InterPro" id="IPR020845">
    <property type="entry name" value="AMP-binding_CS"/>
</dbReference>
<keyword evidence="4" id="KW-1185">Reference proteome</keyword>
<proteinExistence type="inferred from homology"/>
<reference evidence="3" key="1">
    <citation type="journal article" date="2021" name="Microb. Physiol.">
        <title>Proteogenomic Insights into the Physiology of Marine, Sulfate-Reducing, Filamentous Desulfonema limicola and Desulfonema magnum.</title>
        <authorList>
            <person name="Schnaars V."/>
            <person name="Wohlbrand L."/>
            <person name="Scheve S."/>
            <person name="Hinrichs C."/>
            <person name="Reinhardt R."/>
            <person name="Rabus R."/>
        </authorList>
    </citation>
    <scope>NUCLEOTIDE SEQUENCE</scope>
    <source>
        <strain evidence="3">5ac10</strain>
    </source>
</reference>
<dbReference type="Proteomes" id="UP000663720">
    <property type="component" value="Chromosome"/>
</dbReference>
<dbReference type="EMBL" id="CP061799">
    <property type="protein sequence ID" value="QTA80123.1"/>
    <property type="molecule type" value="Genomic_DNA"/>
</dbReference>
<dbReference type="CDD" id="cd04433">
    <property type="entry name" value="AFD_class_I"/>
    <property type="match status" value="1"/>
</dbReference>
<dbReference type="GO" id="GO:0016829">
    <property type="term" value="F:lyase activity"/>
    <property type="evidence" value="ECO:0007669"/>
    <property type="project" value="UniProtKB-KW"/>
</dbReference>
<dbReference type="PROSITE" id="PS00455">
    <property type="entry name" value="AMP_BINDING"/>
    <property type="match status" value="1"/>
</dbReference>
<accession>A0A975B7L1</accession>
<dbReference type="AlphaFoldDB" id="A0A975B7L1"/>
<protein>
    <submittedName>
        <fullName evidence="3">Aromatic amino acid lyase family protein</fullName>
    </submittedName>
</protein>
<dbReference type="GO" id="GO:0031956">
    <property type="term" value="F:medium-chain fatty acid-CoA ligase activity"/>
    <property type="evidence" value="ECO:0007669"/>
    <property type="project" value="TreeGrafter"/>
</dbReference>
<organism evidence="3 4">
    <name type="scientific">Desulfonema limicola</name>
    <dbReference type="NCBI Taxonomy" id="45656"/>
    <lineage>
        <taxon>Bacteria</taxon>
        <taxon>Pseudomonadati</taxon>
        <taxon>Thermodesulfobacteriota</taxon>
        <taxon>Desulfobacteria</taxon>
        <taxon>Desulfobacterales</taxon>
        <taxon>Desulfococcaceae</taxon>
        <taxon>Desulfonema</taxon>
    </lineage>
</organism>
<evidence type="ECO:0000313" key="3">
    <source>
        <dbReference type="EMBL" id="QTA80123.1"/>
    </source>
</evidence>
<dbReference type="Pfam" id="PF00501">
    <property type="entry name" value="AMP-binding"/>
    <property type="match status" value="1"/>
</dbReference>
<dbReference type="PANTHER" id="PTHR43201">
    <property type="entry name" value="ACYL-COA SYNTHETASE"/>
    <property type="match status" value="1"/>
</dbReference>
<dbReference type="PANTHER" id="PTHR43201:SF8">
    <property type="entry name" value="ACYL-COA SYNTHETASE FAMILY MEMBER 3"/>
    <property type="match status" value="1"/>
</dbReference>
<dbReference type="SUPFAM" id="SSF56801">
    <property type="entry name" value="Acetyl-CoA synthetase-like"/>
    <property type="match status" value="1"/>
</dbReference>
<feature type="domain" description="AMP-dependent synthetase/ligase" evidence="2">
    <location>
        <begin position="123"/>
        <end position="298"/>
    </location>
</feature>
<evidence type="ECO:0000256" key="1">
    <source>
        <dbReference type="ARBA" id="ARBA00006432"/>
    </source>
</evidence>
<comment type="similarity">
    <text evidence="1">Belongs to the ATP-dependent AMP-binding enzyme family.</text>
</comment>
<dbReference type="InterPro" id="IPR042099">
    <property type="entry name" value="ANL_N_sf"/>
</dbReference>
<dbReference type="KEGG" id="dli:dnl_24110"/>
<sequence>MKTDRYVKEEDFDKILKHILSGPKFPGKEFVTGKYTYADVYSMAAGICGALPENSSNVCLFSEDKGITAAALLASAARGFSLVLPYACTVQAVEDISGYMDLQAAISDKPVELLPGISIIVPSCSKNRNPGLKPKKGPDDICFYFFTGGSTGRPKIWAKTPRNLFAEALFQIKEHKIGTDDCILATVPPYHIYGILYSVLVPFFTGARVVEKICTYPEEIRQAFSDYSPSIFVSVPVHYRVLNSSLDGNETGTSSLRLAFSSAGRLDEADGEYFYKTTGAPVVEIYGSTETGGIAARTRAKGETWLTPFDVIDWKIENERLCVRSGFISPGVETDDKGFFLTGDRVESGDGKHFVLLGRADGIVKVGGKRVDLEEAQEKLKQIEGVQDLVLIAVPGANGRENDICALVQAEQAYMDKDRFRACAVKLVSPYAMPRRIEIVDKIPVSDTGKYDRNALESLFN</sequence>
<dbReference type="Gene3D" id="3.30.300.30">
    <property type="match status" value="1"/>
</dbReference>
<keyword evidence="3" id="KW-0456">Lyase</keyword>
<dbReference type="Gene3D" id="3.40.50.12780">
    <property type="entry name" value="N-terminal domain of ligase-like"/>
    <property type="match status" value="1"/>
</dbReference>
<dbReference type="InterPro" id="IPR000873">
    <property type="entry name" value="AMP-dep_synth/lig_dom"/>
</dbReference>